<dbReference type="EMBL" id="JANIGO010000006">
    <property type="protein sequence ID" value="MCQ8897698.1"/>
    <property type="molecule type" value="Genomic_DNA"/>
</dbReference>
<gene>
    <name evidence="2" type="ORF">NQT62_14750</name>
</gene>
<sequence length="105" mass="11466">MLNRAWMTVWLALVLGLAQQLAVTHVYQHNVDWAAGHLSQKDELHSAAKVCAKCLALADFQSAPPAHVHQLPPRVASAPQVHAQPVFSSARGRLFYRSRAPPALA</sequence>
<name>A0ABT1WKR0_9BURK</name>
<organism evidence="2 3">
    <name type="scientific">Limnobacter humi</name>
    <dbReference type="NCBI Taxonomy" id="1778671"/>
    <lineage>
        <taxon>Bacteria</taxon>
        <taxon>Pseudomonadati</taxon>
        <taxon>Pseudomonadota</taxon>
        <taxon>Betaproteobacteria</taxon>
        <taxon>Burkholderiales</taxon>
        <taxon>Burkholderiaceae</taxon>
        <taxon>Limnobacter</taxon>
    </lineage>
</organism>
<comment type="caution">
    <text evidence="2">The sequence shown here is derived from an EMBL/GenBank/DDBJ whole genome shotgun (WGS) entry which is preliminary data.</text>
</comment>
<accession>A0ABT1WKR0</accession>
<keyword evidence="3" id="KW-1185">Reference proteome</keyword>
<dbReference type="RefSeq" id="WP_256765504.1">
    <property type="nucleotide sequence ID" value="NZ_JANIGO010000006.1"/>
</dbReference>
<reference evidence="2 3" key="1">
    <citation type="submission" date="2022-07" db="EMBL/GenBank/DDBJ databases">
        <authorList>
            <person name="Xamxidin M."/>
            <person name="Wu M."/>
        </authorList>
    </citation>
    <scope>NUCLEOTIDE SEQUENCE [LARGE SCALE GENOMIC DNA]</scope>
    <source>
        <strain evidence="2 3">NBRC 111650</strain>
    </source>
</reference>
<keyword evidence="1" id="KW-0732">Signal</keyword>
<evidence type="ECO:0008006" key="4">
    <source>
        <dbReference type="Google" id="ProtNLM"/>
    </source>
</evidence>
<feature type="signal peptide" evidence="1">
    <location>
        <begin position="1"/>
        <end position="22"/>
    </location>
</feature>
<feature type="chain" id="PRO_5046663421" description="DUF2946 domain-containing protein" evidence="1">
    <location>
        <begin position="23"/>
        <end position="105"/>
    </location>
</feature>
<proteinExistence type="predicted"/>
<evidence type="ECO:0000313" key="2">
    <source>
        <dbReference type="EMBL" id="MCQ8897698.1"/>
    </source>
</evidence>
<evidence type="ECO:0000313" key="3">
    <source>
        <dbReference type="Proteomes" id="UP001204142"/>
    </source>
</evidence>
<dbReference type="Proteomes" id="UP001204142">
    <property type="component" value="Unassembled WGS sequence"/>
</dbReference>
<evidence type="ECO:0000256" key="1">
    <source>
        <dbReference type="SAM" id="SignalP"/>
    </source>
</evidence>
<protein>
    <recommendedName>
        <fullName evidence="4">DUF2946 domain-containing protein</fullName>
    </recommendedName>
</protein>